<evidence type="ECO:0000313" key="2">
    <source>
        <dbReference type="EMBL" id="OBR83789.1"/>
    </source>
</evidence>
<evidence type="ECO:0000313" key="3">
    <source>
        <dbReference type="EMBL" id="WWC63449.1"/>
    </source>
</evidence>
<name>A0A1A6A152_9TREE</name>
<proteinExistence type="predicted"/>
<dbReference type="STRING" id="1296121.A0A1A6A152"/>
<feature type="region of interest" description="Disordered" evidence="1">
    <location>
        <begin position="162"/>
        <end position="186"/>
    </location>
</feature>
<dbReference type="OrthoDB" id="2570580at2759"/>
<dbReference type="GeneID" id="28969771"/>
<dbReference type="EMBL" id="CP144536">
    <property type="protein sequence ID" value="WWC63449.1"/>
    <property type="molecule type" value="Genomic_DNA"/>
</dbReference>
<evidence type="ECO:0000256" key="1">
    <source>
        <dbReference type="SAM" id="MobiDB-lite"/>
    </source>
</evidence>
<sequence length="399" mass="44591">MHQVFLPPATLSPFPLPIRGPNKRIIELTFHTLPVVTNASQGYSQSQSLRHRLTRNNTSWIDFSQAGLKSLERSTVLGKRSERVEGGEREDDATTERQTDETQEVENGAAEPGLDKKHGGQVTEVVAEDHEEKRVSKRVTRQSVSLLHDLPQVYPSAPVVHTQPEDSFSTTTSSFPSQLLTNPGNTSVSNLPRWSIPLHKLTSLATLLAPTRNTGRNVTSSRSNKLHTLIVCVLSAEPVVQRQRKEEKAKGKEGSLFIGKWTVTAQPLSGEEEVTTTVRLWDECAKEWGERVKRGDVVLLENIELKPFTSKEPTHLSISPHHIPKITILYRTLPRYETSRNDYIYRPAPQADAAQKGRMILEDKMLRPDLRLGRSEAGIRKVEGIARWFAGFVAGEAPA</sequence>
<accession>A0A1A6A152</accession>
<dbReference type="AlphaFoldDB" id="A0A1A6A152"/>
<dbReference type="VEuPathDB" id="FungiDB:I303_06072"/>
<dbReference type="KEGG" id="kdj:28969771"/>
<keyword evidence="4" id="KW-1185">Reference proteome</keyword>
<reference evidence="3" key="3">
    <citation type="submission" date="2024-02" db="EMBL/GenBank/DDBJ databases">
        <title>Comparative genomics of Cryptococcus and Kwoniella reveals pathogenesis evolution and contrasting modes of karyotype evolution via chromosome fusion or intercentromeric recombination.</title>
        <authorList>
            <person name="Coelho M.A."/>
            <person name="David-Palma M."/>
            <person name="Shea T."/>
            <person name="Bowers K."/>
            <person name="McGinley-Smith S."/>
            <person name="Mohammad A.W."/>
            <person name="Gnirke A."/>
            <person name="Yurkov A.M."/>
            <person name="Nowrousian M."/>
            <person name="Sun S."/>
            <person name="Cuomo C.A."/>
            <person name="Heitman J."/>
        </authorList>
    </citation>
    <scope>NUCLEOTIDE SEQUENCE</scope>
    <source>
        <strain evidence="3">CBS 10117</strain>
    </source>
</reference>
<feature type="compositionally biased region" description="Basic and acidic residues" evidence="1">
    <location>
        <begin position="79"/>
        <end position="100"/>
    </location>
</feature>
<gene>
    <name evidence="2" type="ORF">I303_06072</name>
    <name evidence="3" type="ORF">I303_106052</name>
</gene>
<reference evidence="3" key="2">
    <citation type="submission" date="2013-07" db="EMBL/GenBank/DDBJ databases">
        <authorList>
            <consortium name="The Broad Institute Genome Sequencing Platform"/>
            <person name="Cuomo C."/>
            <person name="Litvintseva A."/>
            <person name="Chen Y."/>
            <person name="Heitman J."/>
            <person name="Sun S."/>
            <person name="Springer D."/>
            <person name="Dromer F."/>
            <person name="Young S.K."/>
            <person name="Zeng Q."/>
            <person name="Gargeya S."/>
            <person name="Fitzgerald M."/>
            <person name="Abouelleil A."/>
            <person name="Alvarado L."/>
            <person name="Berlin A.M."/>
            <person name="Chapman S.B."/>
            <person name="Dewar J."/>
            <person name="Goldberg J."/>
            <person name="Griggs A."/>
            <person name="Gujja S."/>
            <person name="Hansen M."/>
            <person name="Howarth C."/>
            <person name="Imamovic A."/>
            <person name="Larimer J."/>
            <person name="McCowan C."/>
            <person name="Murphy C."/>
            <person name="Pearson M."/>
            <person name="Priest M."/>
            <person name="Roberts A."/>
            <person name="Saif S."/>
            <person name="Shea T."/>
            <person name="Sykes S."/>
            <person name="Wortman J."/>
            <person name="Nusbaum C."/>
            <person name="Birren B."/>
        </authorList>
    </citation>
    <scope>NUCLEOTIDE SEQUENCE</scope>
    <source>
        <strain evidence="3">CBS 10117</strain>
    </source>
</reference>
<dbReference type="RefSeq" id="XP_018261631.1">
    <property type="nucleotide sequence ID" value="XM_018409358.1"/>
</dbReference>
<reference evidence="2" key="1">
    <citation type="submission" date="2013-07" db="EMBL/GenBank/DDBJ databases">
        <title>The Genome Sequence of Cryptococcus dejecticola CBS10117.</title>
        <authorList>
            <consortium name="The Broad Institute Genome Sequencing Platform"/>
            <person name="Cuomo C."/>
            <person name="Litvintseva A."/>
            <person name="Chen Y."/>
            <person name="Heitman J."/>
            <person name="Sun S."/>
            <person name="Springer D."/>
            <person name="Dromer F."/>
            <person name="Young S.K."/>
            <person name="Zeng Q."/>
            <person name="Gargeya S."/>
            <person name="Fitzgerald M."/>
            <person name="Abouelleil A."/>
            <person name="Alvarado L."/>
            <person name="Berlin A.M."/>
            <person name="Chapman S.B."/>
            <person name="Dewar J."/>
            <person name="Goldberg J."/>
            <person name="Griggs A."/>
            <person name="Gujja S."/>
            <person name="Hansen M."/>
            <person name="Howarth C."/>
            <person name="Imamovic A."/>
            <person name="Larimer J."/>
            <person name="McCowan C."/>
            <person name="Murphy C."/>
            <person name="Pearson M."/>
            <person name="Priest M."/>
            <person name="Roberts A."/>
            <person name="Saif S."/>
            <person name="Shea T."/>
            <person name="Sykes S."/>
            <person name="Wortman J."/>
            <person name="Nusbaum C."/>
            <person name="Birren B."/>
        </authorList>
    </citation>
    <scope>NUCLEOTIDE SEQUENCE [LARGE SCALE GENOMIC DNA]</scope>
    <source>
        <strain evidence="2">CBS 10117</strain>
    </source>
</reference>
<feature type="region of interest" description="Disordered" evidence="1">
    <location>
        <begin position="78"/>
        <end position="120"/>
    </location>
</feature>
<protein>
    <submittedName>
        <fullName evidence="2">Uncharacterized protein</fullName>
    </submittedName>
</protein>
<dbReference type="Proteomes" id="UP000078595">
    <property type="component" value="Chromosome 7"/>
</dbReference>
<dbReference type="EMBL" id="KI894033">
    <property type="protein sequence ID" value="OBR83789.1"/>
    <property type="molecule type" value="Genomic_DNA"/>
</dbReference>
<feature type="compositionally biased region" description="Low complexity" evidence="1">
    <location>
        <begin position="167"/>
        <end position="177"/>
    </location>
</feature>
<organism evidence="2">
    <name type="scientific">Kwoniella dejecticola CBS 10117</name>
    <dbReference type="NCBI Taxonomy" id="1296121"/>
    <lineage>
        <taxon>Eukaryota</taxon>
        <taxon>Fungi</taxon>
        <taxon>Dikarya</taxon>
        <taxon>Basidiomycota</taxon>
        <taxon>Agaricomycotina</taxon>
        <taxon>Tremellomycetes</taxon>
        <taxon>Tremellales</taxon>
        <taxon>Cryptococcaceae</taxon>
        <taxon>Kwoniella</taxon>
    </lineage>
</organism>
<evidence type="ECO:0000313" key="4">
    <source>
        <dbReference type="Proteomes" id="UP000078595"/>
    </source>
</evidence>